<evidence type="ECO:0000256" key="1">
    <source>
        <dbReference type="ARBA" id="ARBA00007409"/>
    </source>
</evidence>
<sequence>MTLELSSPSTLLVLLLVLQPLLQILTLPRHFSISRIARLFCNLPFFATILSYEDLPNKMSLKPLTVYYAGPGPNPPKVGIILEELSIPYEIKMVGYGDLKQKPYTDLNPNGRAPVLQDPNTGYKIWETGAIIEYLIDQYDIEKRLTYASGLKKYELKQWLFFQVSGQGPYWGQAAWFNLFHAEKLPSAQKRYVDEIHRVVGVLDGVLGQSENGWLVGDKITYADLAFITWHVVLAGIFSPPEFKDQWDITKYPHYKKWVETMLERPAVKKVLEEQQRLVAESS</sequence>
<dbReference type="SFLD" id="SFLDG00358">
    <property type="entry name" value="Main_(cytGST)"/>
    <property type="match status" value="1"/>
</dbReference>
<evidence type="ECO:0000259" key="4">
    <source>
        <dbReference type="PROSITE" id="PS50405"/>
    </source>
</evidence>
<dbReference type="InterPro" id="IPR010987">
    <property type="entry name" value="Glutathione-S-Trfase_C-like"/>
</dbReference>
<keyword evidence="2" id="KW-0732">Signal</keyword>
<dbReference type="Proteomes" id="UP000322873">
    <property type="component" value="Unassembled WGS sequence"/>
</dbReference>
<dbReference type="VEuPathDB" id="FungiDB:MFRU_040g00030"/>
<dbReference type="InterPro" id="IPR036282">
    <property type="entry name" value="Glutathione-S-Trfase_C_sf"/>
</dbReference>
<feature type="chain" id="PRO_5024313143" description="Glutathione S-transferase" evidence="2">
    <location>
        <begin position="27"/>
        <end position="283"/>
    </location>
</feature>
<dbReference type="Gene3D" id="3.40.30.10">
    <property type="entry name" value="Glutaredoxin"/>
    <property type="match status" value="1"/>
</dbReference>
<reference evidence="5 6" key="1">
    <citation type="submission" date="2019-06" db="EMBL/GenBank/DDBJ databases">
        <title>Genome Sequence of the Brown Rot Fungal Pathogen Monilinia fructicola.</title>
        <authorList>
            <person name="De Miccolis Angelini R.M."/>
            <person name="Landi L."/>
            <person name="Abate D."/>
            <person name="Pollastro S."/>
            <person name="Romanazzi G."/>
            <person name="Faretra F."/>
        </authorList>
    </citation>
    <scope>NUCLEOTIDE SEQUENCE [LARGE SCALE GENOMIC DNA]</scope>
    <source>
        <strain evidence="5 6">Mfrc123</strain>
    </source>
</reference>
<keyword evidence="6" id="KW-1185">Reference proteome</keyword>
<proteinExistence type="inferred from homology"/>
<dbReference type="EMBL" id="VICG01000011">
    <property type="protein sequence ID" value="KAA8567499.1"/>
    <property type="molecule type" value="Genomic_DNA"/>
</dbReference>
<organism evidence="5 6">
    <name type="scientific">Monilinia fructicola</name>
    <name type="common">Brown rot fungus</name>
    <name type="synonym">Ciboria fructicola</name>
    <dbReference type="NCBI Taxonomy" id="38448"/>
    <lineage>
        <taxon>Eukaryota</taxon>
        <taxon>Fungi</taxon>
        <taxon>Dikarya</taxon>
        <taxon>Ascomycota</taxon>
        <taxon>Pezizomycotina</taxon>
        <taxon>Leotiomycetes</taxon>
        <taxon>Helotiales</taxon>
        <taxon>Sclerotiniaceae</taxon>
        <taxon>Monilinia</taxon>
    </lineage>
</organism>
<dbReference type="PROSITE" id="PS50405">
    <property type="entry name" value="GST_CTER"/>
    <property type="match status" value="1"/>
</dbReference>
<dbReference type="PANTHER" id="PTHR44051:SF3">
    <property type="entry name" value="TRANSCRIPTIONAL REGULATOR URE2"/>
    <property type="match status" value="1"/>
</dbReference>
<dbReference type="AlphaFoldDB" id="A0A5M9JHR0"/>
<dbReference type="CDD" id="cd03048">
    <property type="entry name" value="GST_N_Ure2p_like"/>
    <property type="match status" value="1"/>
</dbReference>
<dbReference type="InterPro" id="IPR036249">
    <property type="entry name" value="Thioredoxin-like_sf"/>
</dbReference>
<dbReference type="CDD" id="cd10293">
    <property type="entry name" value="GST_C_Ure2p"/>
    <property type="match status" value="1"/>
</dbReference>
<dbReference type="InterPro" id="IPR040079">
    <property type="entry name" value="Glutathione_S-Trfase"/>
</dbReference>
<evidence type="ECO:0000256" key="2">
    <source>
        <dbReference type="SAM" id="SignalP"/>
    </source>
</evidence>
<comment type="similarity">
    <text evidence="1">Belongs to the GST superfamily.</text>
</comment>
<feature type="domain" description="GST N-terminal" evidence="3">
    <location>
        <begin position="62"/>
        <end position="143"/>
    </location>
</feature>
<name>A0A5M9JHR0_MONFR</name>
<protein>
    <recommendedName>
        <fullName evidence="7">Glutathione S-transferase</fullName>
    </recommendedName>
</protein>
<dbReference type="Pfam" id="PF02798">
    <property type="entry name" value="GST_N"/>
    <property type="match status" value="1"/>
</dbReference>
<gene>
    <name evidence="5" type="ORF">EYC84_010507</name>
</gene>
<dbReference type="PANTHER" id="PTHR44051">
    <property type="entry name" value="GLUTATHIONE S-TRANSFERASE-RELATED"/>
    <property type="match status" value="1"/>
</dbReference>
<evidence type="ECO:0000313" key="6">
    <source>
        <dbReference type="Proteomes" id="UP000322873"/>
    </source>
</evidence>
<dbReference type="SUPFAM" id="SSF52833">
    <property type="entry name" value="Thioredoxin-like"/>
    <property type="match status" value="1"/>
</dbReference>
<dbReference type="PROSITE" id="PS50404">
    <property type="entry name" value="GST_NTER"/>
    <property type="match status" value="1"/>
</dbReference>
<feature type="signal peptide" evidence="2">
    <location>
        <begin position="1"/>
        <end position="26"/>
    </location>
</feature>
<feature type="domain" description="GST C-terminal" evidence="4">
    <location>
        <begin position="149"/>
        <end position="282"/>
    </location>
</feature>
<evidence type="ECO:0000259" key="3">
    <source>
        <dbReference type="PROSITE" id="PS50404"/>
    </source>
</evidence>
<dbReference type="SFLD" id="SFLDG01151">
    <property type="entry name" value="Main.2:_Nu-like"/>
    <property type="match status" value="1"/>
</dbReference>
<dbReference type="SFLD" id="SFLDS00019">
    <property type="entry name" value="Glutathione_Transferase_(cytos"/>
    <property type="match status" value="1"/>
</dbReference>
<dbReference type="InterPro" id="IPR004046">
    <property type="entry name" value="GST_C"/>
</dbReference>
<evidence type="ECO:0008006" key="7">
    <source>
        <dbReference type="Google" id="ProtNLM"/>
    </source>
</evidence>
<evidence type="ECO:0000313" key="5">
    <source>
        <dbReference type="EMBL" id="KAA8567499.1"/>
    </source>
</evidence>
<dbReference type="InterPro" id="IPR004045">
    <property type="entry name" value="Glutathione_S-Trfase_N"/>
</dbReference>
<dbReference type="Pfam" id="PF14497">
    <property type="entry name" value="GST_C_3"/>
    <property type="match status" value="1"/>
</dbReference>
<comment type="caution">
    <text evidence="5">The sequence shown here is derived from an EMBL/GenBank/DDBJ whole genome shotgun (WGS) entry which is preliminary data.</text>
</comment>
<dbReference type="Gene3D" id="1.20.1050.10">
    <property type="match status" value="1"/>
</dbReference>
<dbReference type="SUPFAM" id="SSF47616">
    <property type="entry name" value="GST C-terminal domain-like"/>
    <property type="match status" value="1"/>
</dbReference>
<accession>A0A5M9JHR0</accession>